<dbReference type="AlphaFoldDB" id="A0A543IXN9"/>
<evidence type="ECO:0000256" key="2">
    <source>
        <dbReference type="SAM" id="SignalP"/>
    </source>
</evidence>
<feature type="region of interest" description="Disordered" evidence="1">
    <location>
        <begin position="26"/>
        <end position="47"/>
    </location>
</feature>
<dbReference type="Gene3D" id="3.40.190.10">
    <property type="entry name" value="Periplasmic binding protein-like II"/>
    <property type="match status" value="1"/>
</dbReference>
<organism evidence="4 5">
    <name type="scientific">Thermopolyspora flexuosa</name>
    <dbReference type="NCBI Taxonomy" id="103836"/>
    <lineage>
        <taxon>Bacteria</taxon>
        <taxon>Bacillati</taxon>
        <taxon>Actinomycetota</taxon>
        <taxon>Actinomycetes</taxon>
        <taxon>Streptosporangiales</taxon>
        <taxon>Streptosporangiaceae</taxon>
        <taxon>Thermopolyspora</taxon>
    </lineage>
</organism>
<dbReference type="Pfam" id="PF00496">
    <property type="entry name" value="SBP_bac_5"/>
    <property type="match status" value="1"/>
</dbReference>
<protein>
    <submittedName>
        <fullName evidence="4">Peptide/nickel transport system substrate-binding protein</fullName>
    </submittedName>
</protein>
<reference evidence="4 5" key="1">
    <citation type="submission" date="2019-06" db="EMBL/GenBank/DDBJ databases">
        <title>Sequencing the genomes of 1000 actinobacteria strains.</title>
        <authorList>
            <person name="Klenk H.-P."/>
        </authorList>
    </citation>
    <scope>NUCLEOTIDE SEQUENCE [LARGE SCALE GENOMIC DNA]</scope>
    <source>
        <strain evidence="4 5">DSM 43186</strain>
    </source>
</reference>
<keyword evidence="5" id="KW-1185">Reference proteome</keyword>
<feature type="chain" id="PRO_5039223100" evidence="2">
    <location>
        <begin position="21"/>
        <end position="588"/>
    </location>
</feature>
<dbReference type="Gene3D" id="3.90.76.10">
    <property type="entry name" value="Dipeptide-binding Protein, Domain 1"/>
    <property type="match status" value="1"/>
</dbReference>
<name>A0A543IXN9_9ACTN</name>
<sequence length="588" mass="66538">MRRHRWKVLAVSLAACLAAAACSGGSQTPSAPTGSAPASQPAAGGGASGAFPRHETLYTSGTQWGPPSNWNPIREWDFATGTKGLVYETLFLYDPNNDQFVPWLAESGTWVEDKVYELKLRQGVTWADGRPFTADDVVFTFELGKMETVPYANLWTFLEKAEAVDQHTVRFTFKEANYQQWSIHLYSRAMVPKHIWEGRSEQEVLEGANENPIGTGPYRYHSHDQDRMVWVKRDGWWATQLLGKDVKPKYIVDIVNSSNEVAMGLLLQGQLDLSNNFLPGIANLVQNKNFGITTYYPEPPYMLSANTAWLVLNTTKKPMDDPAFRKAVAHSIDVKKIVEGVYGNLVRAASPTGLLPQWEKYIDQNVVNEHGFSYDPDKAKKLLADAGYRDRDGDGFVERPDGGKIDLKIIVPAGWTDWMESIRVISEGAKAVGINLNPEFPDFNALVDARSAGRFDMLINNERQLASTPWHYYDYMYQLPIRKQQNTVNFGRYEDKEAWELVRRLDNKKTDDLEGMKEIISKLQERHLKELPIIPLWYNGLWSQVTSGAWKNWPSSAANAPKHAPTMWRNWHELGAILMLTELQPAGR</sequence>
<dbReference type="GO" id="GO:1904680">
    <property type="term" value="F:peptide transmembrane transporter activity"/>
    <property type="evidence" value="ECO:0007669"/>
    <property type="project" value="TreeGrafter"/>
</dbReference>
<dbReference type="EMBL" id="VFPQ01000001">
    <property type="protein sequence ID" value="TQM75335.1"/>
    <property type="molecule type" value="Genomic_DNA"/>
</dbReference>
<dbReference type="CDD" id="cd08509">
    <property type="entry name" value="PBP2_TmCBP_oligosaccharides_like"/>
    <property type="match status" value="1"/>
</dbReference>
<dbReference type="RefSeq" id="WP_142259368.1">
    <property type="nucleotide sequence ID" value="NZ_BMPV01000001.1"/>
</dbReference>
<dbReference type="GO" id="GO:0015833">
    <property type="term" value="P:peptide transport"/>
    <property type="evidence" value="ECO:0007669"/>
    <property type="project" value="TreeGrafter"/>
</dbReference>
<proteinExistence type="predicted"/>
<dbReference type="InterPro" id="IPR039424">
    <property type="entry name" value="SBP_5"/>
</dbReference>
<feature type="compositionally biased region" description="Low complexity" evidence="1">
    <location>
        <begin position="26"/>
        <end position="42"/>
    </location>
</feature>
<dbReference type="InterPro" id="IPR000914">
    <property type="entry name" value="SBP_5_dom"/>
</dbReference>
<dbReference type="PIRSF" id="PIRSF002741">
    <property type="entry name" value="MppA"/>
    <property type="match status" value="1"/>
</dbReference>
<feature type="signal peptide" evidence="2">
    <location>
        <begin position="1"/>
        <end position="20"/>
    </location>
</feature>
<dbReference type="OrthoDB" id="9764591at2"/>
<comment type="caution">
    <text evidence="4">The sequence shown here is derived from an EMBL/GenBank/DDBJ whole genome shotgun (WGS) entry which is preliminary data.</text>
</comment>
<dbReference type="PANTHER" id="PTHR30290">
    <property type="entry name" value="PERIPLASMIC BINDING COMPONENT OF ABC TRANSPORTER"/>
    <property type="match status" value="1"/>
</dbReference>
<dbReference type="GO" id="GO:0042597">
    <property type="term" value="C:periplasmic space"/>
    <property type="evidence" value="ECO:0007669"/>
    <property type="project" value="UniProtKB-ARBA"/>
</dbReference>
<gene>
    <name evidence="4" type="ORF">FHX40_2041</name>
</gene>
<evidence type="ECO:0000256" key="1">
    <source>
        <dbReference type="SAM" id="MobiDB-lite"/>
    </source>
</evidence>
<dbReference type="PROSITE" id="PS51257">
    <property type="entry name" value="PROKAR_LIPOPROTEIN"/>
    <property type="match status" value="1"/>
</dbReference>
<feature type="domain" description="Solute-binding protein family 5" evidence="3">
    <location>
        <begin position="100"/>
        <end position="477"/>
    </location>
</feature>
<evidence type="ECO:0000313" key="5">
    <source>
        <dbReference type="Proteomes" id="UP000319213"/>
    </source>
</evidence>
<dbReference type="SUPFAM" id="SSF53850">
    <property type="entry name" value="Periplasmic binding protein-like II"/>
    <property type="match status" value="1"/>
</dbReference>
<accession>A0A543IXN9</accession>
<evidence type="ECO:0000259" key="3">
    <source>
        <dbReference type="Pfam" id="PF00496"/>
    </source>
</evidence>
<dbReference type="GO" id="GO:0043190">
    <property type="term" value="C:ATP-binding cassette (ABC) transporter complex"/>
    <property type="evidence" value="ECO:0007669"/>
    <property type="project" value="InterPro"/>
</dbReference>
<dbReference type="PANTHER" id="PTHR30290:SF82">
    <property type="entry name" value="ABC-TYPE DIPEPTIDE_OLIGOPEPTIDE TRANSPORT SYSTEM, PERIPLASMIC COMPONENT"/>
    <property type="match status" value="1"/>
</dbReference>
<keyword evidence="2" id="KW-0732">Signal</keyword>
<dbReference type="Proteomes" id="UP000319213">
    <property type="component" value="Unassembled WGS sequence"/>
</dbReference>
<dbReference type="InterPro" id="IPR030678">
    <property type="entry name" value="Peptide/Ni-bd"/>
</dbReference>
<evidence type="ECO:0000313" key="4">
    <source>
        <dbReference type="EMBL" id="TQM75335.1"/>
    </source>
</evidence>
<dbReference type="Gene3D" id="3.10.105.10">
    <property type="entry name" value="Dipeptide-binding Protein, Domain 3"/>
    <property type="match status" value="1"/>
</dbReference>